<evidence type="ECO:0008006" key="4">
    <source>
        <dbReference type="Google" id="ProtNLM"/>
    </source>
</evidence>
<feature type="transmembrane region" description="Helical" evidence="1">
    <location>
        <begin position="54"/>
        <end position="76"/>
    </location>
</feature>
<dbReference type="EMBL" id="MT141422">
    <property type="protein sequence ID" value="QJA60842.1"/>
    <property type="molecule type" value="Genomic_DNA"/>
</dbReference>
<keyword evidence="1" id="KW-1133">Transmembrane helix</keyword>
<sequence>MLIRKFISVMLTVILVFGMMACGSTKVIEGVEYDTYGLINKNDNRNPDVKYKIIIGNIVWSIILVETIAAPIYFLGFSIYEPVRKKTTNEKKGQI</sequence>
<evidence type="ECO:0000256" key="1">
    <source>
        <dbReference type="SAM" id="Phobius"/>
    </source>
</evidence>
<keyword evidence="1" id="KW-0812">Transmembrane</keyword>
<accession>A0A6M3IW49</accession>
<dbReference type="EMBL" id="MT141970">
    <property type="protein sequence ID" value="QJA72674.1"/>
    <property type="molecule type" value="Genomic_DNA"/>
</dbReference>
<dbReference type="AlphaFoldDB" id="A0A6M3IW49"/>
<dbReference type="PROSITE" id="PS51257">
    <property type="entry name" value="PROKAR_LIPOPROTEIN"/>
    <property type="match status" value="1"/>
</dbReference>
<evidence type="ECO:0000313" key="3">
    <source>
        <dbReference type="EMBL" id="QJA72674.1"/>
    </source>
</evidence>
<name>A0A6M3IW49_9ZZZZ</name>
<keyword evidence="1" id="KW-0472">Membrane</keyword>
<organism evidence="2">
    <name type="scientific">viral metagenome</name>
    <dbReference type="NCBI Taxonomy" id="1070528"/>
    <lineage>
        <taxon>unclassified sequences</taxon>
        <taxon>metagenomes</taxon>
        <taxon>organismal metagenomes</taxon>
    </lineage>
</organism>
<gene>
    <name evidence="3" type="ORF">MM415A02647_0002</name>
    <name evidence="2" type="ORF">MM415B01042_0017</name>
</gene>
<reference evidence="2" key="1">
    <citation type="submission" date="2020-03" db="EMBL/GenBank/DDBJ databases">
        <title>The deep terrestrial virosphere.</title>
        <authorList>
            <person name="Holmfeldt K."/>
            <person name="Nilsson E."/>
            <person name="Simone D."/>
            <person name="Lopez-Fernandez M."/>
            <person name="Wu X."/>
            <person name="de Brujin I."/>
            <person name="Lundin D."/>
            <person name="Andersson A."/>
            <person name="Bertilsson S."/>
            <person name="Dopson M."/>
        </authorList>
    </citation>
    <scope>NUCLEOTIDE SEQUENCE</scope>
    <source>
        <strain evidence="3">MM415A02647</strain>
        <strain evidence="2">MM415B01042</strain>
    </source>
</reference>
<evidence type="ECO:0000313" key="2">
    <source>
        <dbReference type="EMBL" id="QJA60842.1"/>
    </source>
</evidence>
<proteinExistence type="predicted"/>
<protein>
    <recommendedName>
        <fullName evidence="4">Lipoprotein</fullName>
    </recommendedName>
</protein>